<evidence type="ECO:0000256" key="5">
    <source>
        <dbReference type="ARBA" id="ARBA00022691"/>
    </source>
</evidence>
<dbReference type="Gene3D" id="3.40.50.150">
    <property type="entry name" value="Vaccinia Virus protein VP39"/>
    <property type="match status" value="1"/>
</dbReference>
<gene>
    <name evidence="13" type="ORF">PHAECO_LOCUS8014</name>
</gene>
<feature type="binding site" evidence="11">
    <location>
        <position position="338"/>
    </location>
    <ligand>
        <name>S-adenosyl-L-methionine</name>
        <dbReference type="ChEBI" id="CHEBI:59789"/>
    </ligand>
</feature>
<dbReference type="InterPro" id="IPR030382">
    <property type="entry name" value="MeTrfase_TRM5/TYW2"/>
</dbReference>
<protein>
    <recommendedName>
        <fullName evidence="11">tRNA (guanine(37)-N1)-methyltransferase</fullName>
        <ecNumber evidence="11">2.1.1.228</ecNumber>
    </recommendedName>
    <alternativeName>
        <fullName evidence="11">M1G-methyltransferase</fullName>
    </alternativeName>
    <alternativeName>
        <fullName evidence="11">tRNA [GM37] methyltransferase</fullName>
    </alternativeName>
    <alternativeName>
        <fullName evidence="11">tRNA methyltransferase 5 homolog</fullName>
    </alternativeName>
</protein>
<dbReference type="GO" id="GO:0005759">
    <property type="term" value="C:mitochondrial matrix"/>
    <property type="evidence" value="ECO:0007669"/>
    <property type="project" value="UniProtKB-SubCell"/>
</dbReference>
<evidence type="ECO:0000256" key="6">
    <source>
        <dbReference type="ARBA" id="ARBA00022694"/>
    </source>
</evidence>
<dbReference type="SUPFAM" id="SSF53335">
    <property type="entry name" value="S-adenosyl-L-methionine-dependent methyltransferases"/>
    <property type="match status" value="1"/>
</dbReference>
<evidence type="ECO:0000256" key="7">
    <source>
        <dbReference type="ARBA" id="ARBA00023128"/>
    </source>
</evidence>
<dbReference type="AlphaFoldDB" id="A0A9P0DTJ3"/>
<dbReference type="Gene3D" id="3.30.300.110">
    <property type="entry name" value="Met-10+ protein-like domains"/>
    <property type="match status" value="1"/>
</dbReference>
<sequence>MIAFLKKLLSTSKKSIRLSSDYNTSVNKMKPPDTIRGITVLEKPLLDKRIKVFYLMINKSQLQTILPIIKSSLMKLEKFKPVQHADDDVHIYLNPDSIKGWCSFLPEVQESLEKLSVSECNLNSMDFIVKYENYTAENLLKGILPVDKEGVSSFTKIGHIVHVNLREHLLPYKNIIGEILFDKVPGCESVVNKVNIIDNTYRNFSMEILKGGDNMITTVKENSCSFKFDFSKVYWNSRLCTEHERIVKGMGEGAVLFDVFAGVGPFSIPVAKKKCFVYANDLNPESFKWLNHNFKANKVCETYFKSFNKDGRAFIQNDIKENLPQHLVKGQQIFIIMNLPAMAVEFLDTFEGLFQPDELPNFTLAPTIYVYCFAKGINHMEIARKLVVDNFRCDISDKIIDIFRVRTVSSLKEMMRVKIRLDRDILIGNCKKRKLEDSLELNNKKYNLGEDGEERQKEN</sequence>
<evidence type="ECO:0000313" key="13">
    <source>
        <dbReference type="EMBL" id="CAH1164052.1"/>
    </source>
</evidence>
<comment type="function">
    <text evidence="11">Specifically methylates the N1 position of guanosine-37 in various cytoplasmic and mitochondrial tRNAs. Methylation is not dependent on the nature of the nucleoside 5' of the target nucleoside. This is the first step in the biosynthesis of wybutosine (yW), a modified base adjacent to the anticodon of tRNAs and required for accurate decoding.</text>
</comment>
<evidence type="ECO:0000256" key="1">
    <source>
        <dbReference type="ARBA" id="ARBA00009775"/>
    </source>
</evidence>
<evidence type="ECO:0000313" key="14">
    <source>
        <dbReference type="Proteomes" id="UP001153737"/>
    </source>
</evidence>
<keyword evidence="14" id="KW-1185">Reference proteome</keyword>
<keyword evidence="6 11" id="KW-0819">tRNA processing</keyword>
<keyword evidence="8 11" id="KW-0539">Nucleus</keyword>
<comment type="subcellular location">
    <subcellularLocation>
        <location evidence="11">Mitochondrion matrix</location>
    </subcellularLocation>
    <subcellularLocation>
        <location evidence="11">Nucleus</location>
    </subcellularLocation>
    <subcellularLocation>
        <location evidence="11">Cytoplasm</location>
    </subcellularLocation>
    <text evidence="11">Predominantly in the mitochondria and in the nucleus.</text>
</comment>
<dbReference type="GO" id="GO:0070901">
    <property type="term" value="P:mitochondrial tRNA methylation"/>
    <property type="evidence" value="ECO:0007669"/>
    <property type="project" value="TreeGrafter"/>
</dbReference>
<name>A0A9P0DTJ3_PHACE</name>
<evidence type="ECO:0000256" key="10">
    <source>
        <dbReference type="ARBA" id="ARBA00047783"/>
    </source>
</evidence>
<dbReference type="GO" id="GO:0005634">
    <property type="term" value="C:nucleus"/>
    <property type="evidence" value="ECO:0007669"/>
    <property type="project" value="UniProtKB-SubCell"/>
</dbReference>
<evidence type="ECO:0000256" key="8">
    <source>
        <dbReference type="ARBA" id="ARBA00023242"/>
    </source>
</evidence>
<evidence type="ECO:0000256" key="3">
    <source>
        <dbReference type="ARBA" id="ARBA00022603"/>
    </source>
</evidence>
<dbReference type="PANTHER" id="PTHR23245:SF36">
    <property type="entry name" value="TRNA (GUANINE(37)-N1)-METHYLTRANSFERASE"/>
    <property type="match status" value="1"/>
</dbReference>
<dbReference type="InterPro" id="IPR056744">
    <property type="entry name" value="TRM5/TYW2-like_N"/>
</dbReference>
<evidence type="ECO:0000256" key="2">
    <source>
        <dbReference type="ARBA" id="ARBA00022490"/>
    </source>
</evidence>
<comment type="subunit">
    <text evidence="11">Monomer.</text>
</comment>
<dbReference type="InterPro" id="IPR056743">
    <property type="entry name" value="TRM5-TYW2-like_MTfase"/>
</dbReference>
<keyword evidence="5 11" id="KW-0949">S-adenosyl-L-methionine</keyword>
<proteinExistence type="inferred from homology"/>
<dbReference type="OrthoDB" id="408788at2759"/>
<keyword evidence="4 11" id="KW-0808">Transferase</keyword>
<dbReference type="Pfam" id="PF02475">
    <property type="entry name" value="TRM5-TYW2_MTfase"/>
    <property type="match status" value="1"/>
</dbReference>
<evidence type="ECO:0000259" key="12">
    <source>
        <dbReference type="PROSITE" id="PS51684"/>
    </source>
</evidence>
<dbReference type="EMBL" id="OU896710">
    <property type="protein sequence ID" value="CAH1164052.1"/>
    <property type="molecule type" value="Genomic_DNA"/>
</dbReference>
<dbReference type="GO" id="GO:0052906">
    <property type="term" value="F:tRNA (guanine(37)-N1)-methyltransferase activity"/>
    <property type="evidence" value="ECO:0007669"/>
    <property type="project" value="UniProtKB-UniRule"/>
</dbReference>
<dbReference type="FunFam" id="3.30.300.110:FF:000001">
    <property type="entry name" value="tRNA (guanine(37)-N1)-methyltransferase"/>
    <property type="match status" value="1"/>
</dbReference>
<comment type="function">
    <text evidence="9">Involved in mitochondrial tRNA methylation. Specifically methylates the N1 position of guanosine-37 in various tRNAs. Methylation is not dependent on the nature of the nucleoside 5' of the target nucleoside. This is the first step in the biosynthesis of wybutosine (yW), a modified base adjacent to the anticodon of tRNAs and required for accurate decoding.</text>
</comment>
<reference evidence="13" key="2">
    <citation type="submission" date="2022-10" db="EMBL/GenBank/DDBJ databases">
        <authorList>
            <consortium name="ENA_rothamsted_submissions"/>
            <consortium name="culmorum"/>
            <person name="King R."/>
        </authorList>
    </citation>
    <scope>NUCLEOTIDE SEQUENCE</scope>
</reference>
<feature type="binding site" evidence="11">
    <location>
        <begin position="310"/>
        <end position="311"/>
    </location>
    <ligand>
        <name>S-adenosyl-L-methionine</name>
        <dbReference type="ChEBI" id="CHEBI:59789"/>
    </ligand>
</feature>
<dbReference type="GO" id="GO:0002939">
    <property type="term" value="P:tRNA N1-guanine methylation"/>
    <property type="evidence" value="ECO:0007669"/>
    <property type="project" value="TreeGrafter"/>
</dbReference>
<reference evidence="13" key="1">
    <citation type="submission" date="2022-01" db="EMBL/GenBank/DDBJ databases">
        <authorList>
            <person name="King R."/>
        </authorList>
    </citation>
    <scope>NUCLEOTIDE SEQUENCE</scope>
</reference>
<evidence type="ECO:0000256" key="4">
    <source>
        <dbReference type="ARBA" id="ARBA00022679"/>
    </source>
</evidence>
<keyword evidence="3 11" id="KW-0489">Methyltransferase</keyword>
<dbReference type="HAMAP" id="MF_03152">
    <property type="entry name" value="TRM5"/>
    <property type="match status" value="1"/>
</dbReference>
<keyword evidence="7 11" id="KW-0496">Mitochondrion</keyword>
<evidence type="ECO:0000256" key="11">
    <source>
        <dbReference type="HAMAP-Rule" id="MF_03152"/>
    </source>
</evidence>
<evidence type="ECO:0000256" key="9">
    <source>
        <dbReference type="ARBA" id="ARBA00045951"/>
    </source>
</evidence>
<keyword evidence="2 11" id="KW-0963">Cytoplasm</keyword>
<comment type="similarity">
    <text evidence="11">Belongs to the TRM5 / TYW2 family.</text>
</comment>
<feature type="binding site" evidence="11">
    <location>
        <position position="243"/>
    </location>
    <ligand>
        <name>S-adenosyl-L-methionine</name>
        <dbReference type="ChEBI" id="CHEBI:59789"/>
    </ligand>
</feature>
<feature type="domain" description="SAM-dependent methyltransferase TRM5/TYW2-type" evidence="12">
    <location>
        <begin position="154"/>
        <end position="423"/>
    </location>
</feature>
<feature type="binding site" evidence="11">
    <location>
        <begin position="281"/>
        <end position="282"/>
    </location>
    <ligand>
        <name>S-adenosyl-L-methionine</name>
        <dbReference type="ChEBI" id="CHEBI:59789"/>
    </ligand>
</feature>
<dbReference type="Proteomes" id="UP001153737">
    <property type="component" value="Chromosome 4"/>
</dbReference>
<dbReference type="PROSITE" id="PS51684">
    <property type="entry name" value="SAM_MT_TRM5_TYW2"/>
    <property type="match status" value="1"/>
</dbReference>
<comment type="catalytic activity">
    <reaction evidence="10 11">
        <text>guanosine(37) in tRNA + S-adenosyl-L-methionine = N(1)-methylguanosine(37) in tRNA + S-adenosyl-L-homocysteine + H(+)</text>
        <dbReference type="Rhea" id="RHEA:36899"/>
        <dbReference type="Rhea" id="RHEA-COMP:10145"/>
        <dbReference type="Rhea" id="RHEA-COMP:10147"/>
        <dbReference type="ChEBI" id="CHEBI:15378"/>
        <dbReference type="ChEBI" id="CHEBI:57856"/>
        <dbReference type="ChEBI" id="CHEBI:59789"/>
        <dbReference type="ChEBI" id="CHEBI:73542"/>
        <dbReference type="ChEBI" id="CHEBI:74269"/>
        <dbReference type="EC" id="2.1.1.228"/>
    </reaction>
</comment>
<organism evidence="13 14">
    <name type="scientific">Phaedon cochleariae</name>
    <name type="common">Mustard beetle</name>
    <dbReference type="NCBI Taxonomy" id="80249"/>
    <lineage>
        <taxon>Eukaryota</taxon>
        <taxon>Metazoa</taxon>
        <taxon>Ecdysozoa</taxon>
        <taxon>Arthropoda</taxon>
        <taxon>Hexapoda</taxon>
        <taxon>Insecta</taxon>
        <taxon>Pterygota</taxon>
        <taxon>Neoptera</taxon>
        <taxon>Endopterygota</taxon>
        <taxon>Coleoptera</taxon>
        <taxon>Polyphaga</taxon>
        <taxon>Cucujiformia</taxon>
        <taxon>Chrysomeloidea</taxon>
        <taxon>Chrysomelidae</taxon>
        <taxon>Chrysomelinae</taxon>
        <taxon>Chrysomelini</taxon>
        <taxon>Phaedon</taxon>
    </lineage>
</organism>
<dbReference type="Pfam" id="PF25133">
    <property type="entry name" value="TYW2_N_2"/>
    <property type="match status" value="1"/>
</dbReference>
<dbReference type="InterPro" id="IPR029063">
    <property type="entry name" value="SAM-dependent_MTases_sf"/>
</dbReference>
<dbReference type="EC" id="2.1.1.228" evidence="11"/>
<dbReference type="InterPro" id="IPR025792">
    <property type="entry name" value="tRNA_Gua_MeTrfase_euk"/>
</dbReference>
<dbReference type="PANTHER" id="PTHR23245">
    <property type="entry name" value="TRNA METHYLTRANSFERASE"/>
    <property type="match status" value="1"/>
</dbReference>
<accession>A0A9P0DTJ3</accession>
<comment type="similarity">
    <text evidence="1">Belongs to the class I-like SAM-binding methyltransferase superfamily. TRM5/TYW2 family.</text>
</comment>